<dbReference type="Proteomes" id="UP001229651">
    <property type="component" value="Unassembled WGS sequence"/>
</dbReference>
<protein>
    <submittedName>
        <fullName evidence="2">Uncharacterized protein</fullName>
    </submittedName>
</protein>
<evidence type="ECO:0000256" key="1">
    <source>
        <dbReference type="SAM" id="MobiDB-lite"/>
    </source>
</evidence>
<proteinExistence type="predicted"/>
<sequence length="35" mass="3801">MPATEPLTDQPVIGDTTVDITEVADDESHLVRGYD</sequence>
<evidence type="ECO:0000313" key="2">
    <source>
        <dbReference type="EMBL" id="MDQ0380149.1"/>
    </source>
</evidence>
<feature type="region of interest" description="Disordered" evidence="1">
    <location>
        <begin position="1"/>
        <end position="20"/>
    </location>
</feature>
<comment type="caution">
    <text evidence="2">The sequence shown here is derived from an EMBL/GenBank/DDBJ whole genome shotgun (WGS) entry which is preliminary data.</text>
</comment>
<accession>A0ABU0EXU6</accession>
<name>A0ABU0EXU6_9PSEU</name>
<reference evidence="2 3" key="1">
    <citation type="submission" date="2023-07" db="EMBL/GenBank/DDBJ databases">
        <title>Sequencing the genomes of 1000 actinobacteria strains.</title>
        <authorList>
            <person name="Klenk H.-P."/>
        </authorList>
    </citation>
    <scope>NUCLEOTIDE SEQUENCE [LARGE SCALE GENOMIC DNA]</scope>
    <source>
        <strain evidence="2 3">DSM 45805</strain>
    </source>
</reference>
<evidence type="ECO:0000313" key="3">
    <source>
        <dbReference type="Proteomes" id="UP001229651"/>
    </source>
</evidence>
<dbReference type="EMBL" id="JAUSUT010000001">
    <property type="protein sequence ID" value="MDQ0380149.1"/>
    <property type="molecule type" value="Genomic_DNA"/>
</dbReference>
<gene>
    <name evidence="2" type="ORF">FB470_004143</name>
</gene>
<keyword evidence="3" id="KW-1185">Reference proteome</keyword>
<organism evidence="2 3">
    <name type="scientific">Amycolatopsis thermophila</name>
    <dbReference type="NCBI Taxonomy" id="206084"/>
    <lineage>
        <taxon>Bacteria</taxon>
        <taxon>Bacillati</taxon>
        <taxon>Actinomycetota</taxon>
        <taxon>Actinomycetes</taxon>
        <taxon>Pseudonocardiales</taxon>
        <taxon>Pseudonocardiaceae</taxon>
        <taxon>Amycolatopsis</taxon>
    </lineage>
</organism>